<gene>
    <name evidence="6" type="ORF">C5Q96_07535</name>
</gene>
<evidence type="ECO:0000259" key="5">
    <source>
        <dbReference type="Pfam" id="PF06458"/>
    </source>
</evidence>
<keyword evidence="1" id="KW-0677">Repeat</keyword>
<feature type="region of interest" description="Disordered" evidence="2">
    <location>
        <begin position="953"/>
        <end position="974"/>
    </location>
</feature>
<feature type="transmembrane region" description="Helical" evidence="3">
    <location>
        <begin position="995"/>
        <end position="1015"/>
    </location>
</feature>
<evidence type="ECO:0000256" key="2">
    <source>
        <dbReference type="SAM" id="MobiDB-lite"/>
    </source>
</evidence>
<dbReference type="EMBL" id="CP027228">
    <property type="protein sequence ID" value="AVM48711.1"/>
    <property type="molecule type" value="Genomic_DNA"/>
</dbReference>
<dbReference type="Proteomes" id="UP000237883">
    <property type="component" value="Chromosome"/>
</dbReference>
<accession>A0A2S0L5Y6</accession>
<name>A0A2S0L5Y6_9FIRM</name>
<dbReference type="AlphaFoldDB" id="A0A2S0L5Y6"/>
<dbReference type="Pfam" id="PF06458">
    <property type="entry name" value="MucBP"/>
    <property type="match status" value="1"/>
</dbReference>
<dbReference type="KEGG" id="mdv:C5Q96_07535"/>
<feature type="chain" id="PRO_5015764006" description="MucBP domain-containing protein" evidence="4">
    <location>
        <begin position="31"/>
        <end position="1020"/>
    </location>
</feature>
<dbReference type="RefSeq" id="WP_106057765.1">
    <property type="nucleotide sequence ID" value="NZ_CP027228.1"/>
</dbReference>
<reference evidence="7" key="1">
    <citation type="submission" date="2018-02" db="EMBL/GenBank/DDBJ databases">
        <authorList>
            <person name="Holder M.E."/>
            <person name="Ajami N.J."/>
            <person name="Petrosino J.F."/>
        </authorList>
    </citation>
    <scope>NUCLEOTIDE SEQUENCE [LARGE SCALE GENOMIC DNA]</scope>
    <source>
        <strain evidence="7">CCUG 47132</strain>
    </source>
</reference>
<dbReference type="GeneID" id="78392116"/>
<keyword evidence="7" id="KW-1185">Reference proteome</keyword>
<feature type="signal peptide" evidence="4">
    <location>
        <begin position="1"/>
        <end position="30"/>
    </location>
</feature>
<dbReference type="InterPro" id="IPR009459">
    <property type="entry name" value="MucBP_dom"/>
</dbReference>
<evidence type="ECO:0000256" key="4">
    <source>
        <dbReference type="SAM" id="SignalP"/>
    </source>
</evidence>
<evidence type="ECO:0000313" key="7">
    <source>
        <dbReference type="Proteomes" id="UP000237883"/>
    </source>
</evidence>
<dbReference type="OrthoDB" id="1701791at2"/>
<feature type="domain" description="MucBP" evidence="5">
    <location>
        <begin position="758"/>
        <end position="844"/>
    </location>
</feature>
<protein>
    <recommendedName>
        <fullName evidence="5">MucBP domain-containing protein</fullName>
    </recommendedName>
</protein>
<sequence length="1020" mass="109403">MKNFIKKFSTMVLSVSMLMTSGVILPSVSAANFKPIIEGSKWTSFDTVTVTFSDNVTLADDAKEKVVLTTYGQETPLNASDEVTASGKNVKIKLAGGYKYYSGLKFKAGALKSADGTPTTSDVVGYSISLDKGITSLSVADKNVPAAGKTVNVQVTGKNLDFGDPINLKVYAGSTKTNIEAKLVATSNTTGTIKLVIPENTSADSITYKIKKQKGYTFSYEDVDASFSLVQAGKTGSSTPGTGVTPVAPTEVKVNSVSYDKTSLDSNGGAVVAELSGVGFTQVDALKAKVYKVNPEGTVDDALLPIQVEVVDDTHAKVKFTLPANSSTSTLSYALRVATKGNVNYSAIKDLSNQEQLLTVAAKAQEQTGDNSVIPAGAKTFALDIDDWSAYNMGDGQFNVIFKKPVSLNSQIDIKKFIYFSDRGSKKVELTDSDTVTLEGNVLTIQLADKDKKVPSYLMVKAGALKNDKGAYLKYKMDGTGEHFRYITDGAHVDSMEFNKITFDSNGGHLVATIKGHNLKNNVAGLPEFNVNVAKNDVTLSDVTPYNLTVDVKSNTEAVVTADLPANTTDRTESYRIIPVIYGRQIYSTYIKGYDIVSVLPAGKNSADKTLSTVMVSGASDENPAPEIYEVDVKSHNVSLKINAVLRGTNLDAKKMKVKVVDENGTEWPAKPVYECGATYRWQWSNMYLPNVPSKNEQHIELLVPRALGMDHTFTLTFAPDGENFDENLKATVIVRNDGIIDTSNAAFNMDDYTKLRTITVNYVDKNGNKVAEPKHVKAYGIHELYALGLTAKEIDGYKLVKADPDKALLDAMLATPDSLEDGRLNGATVFVKAFPYNTITYTYEKTATPAPIATGYNFTVGKDAVWSAGDLGFKIENTEVDKNAAGDKVFDRFQGIEVDGQTVDPSNYEAKAGSVVLTLRESYIRSLGTGRHSIKAKFRGGESASTSFSVTRAGAGSSVSSRPGAGAGAASRPGMARVGAVHRNVVKTGDSSNAFTYALVLVLAATALAGVVSYRRKRA</sequence>
<keyword evidence="4" id="KW-0732">Signal</keyword>
<organism evidence="6 7">
    <name type="scientific">Mogibacterium diversum</name>
    <dbReference type="NCBI Taxonomy" id="114527"/>
    <lineage>
        <taxon>Bacteria</taxon>
        <taxon>Bacillati</taxon>
        <taxon>Bacillota</taxon>
        <taxon>Clostridia</taxon>
        <taxon>Peptostreptococcales</taxon>
        <taxon>Anaerovoracaceae</taxon>
        <taxon>Mogibacterium</taxon>
    </lineage>
</organism>
<proteinExistence type="predicted"/>
<keyword evidence="3" id="KW-0812">Transmembrane</keyword>
<evidence type="ECO:0000256" key="3">
    <source>
        <dbReference type="SAM" id="Phobius"/>
    </source>
</evidence>
<evidence type="ECO:0000256" key="1">
    <source>
        <dbReference type="ARBA" id="ARBA00022737"/>
    </source>
</evidence>
<evidence type="ECO:0000313" key="6">
    <source>
        <dbReference type="EMBL" id="AVM48711.1"/>
    </source>
</evidence>
<dbReference type="Gene3D" id="3.10.20.320">
    <property type="entry name" value="Putative peptidoglycan bound protein (lpxtg motif)"/>
    <property type="match status" value="1"/>
</dbReference>
<keyword evidence="3" id="KW-1133">Transmembrane helix</keyword>
<keyword evidence="3" id="KW-0472">Membrane</keyword>